<reference evidence="1 2" key="1">
    <citation type="submission" date="2020-08" db="EMBL/GenBank/DDBJ databases">
        <title>Genomic Encyclopedia of Type Strains, Phase IV (KMG-IV): sequencing the most valuable type-strain genomes for metagenomic binning, comparative biology and taxonomic classification.</title>
        <authorList>
            <person name="Goeker M."/>
        </authorList>
    </citation>
    <scope>NUCLEOTIDE SEQUENCE [LARGE SCALE GENOMIC DNA]</scope>
    <source>
        <strain evidence="1 2">DSM 103737</strain>
    </source>
</reference>
<dbReference type="Gene3D" id="3.40.190.150">
    <property type="entry name" value="Bordetella uptake gene, domain 1"/>
    <property type="match status" value="1"/>
</dbReference>
<dbReference type="AlphaFoldDB" id="A0A840BZT8"/>
<protein>
    <submittedName>
        <fullName evidence="1">Tripartite-type tricarboxylate transporter receptor subunit TctC</fullName>
    </submittedName>
</protein>
<dbReference type="SUPFAM" id="SSF53850">
    <property type="entry name" value="Periplasmic binding protein-like II"/>
    <property type="match status" value="1"/>
</dbReference>
<evidence type="ECO:0000313" key="1">
    <source>
        <dbReference type="EMBL" id="MBB4016246.1"/>
    </source>
</evidence>
<dbReference type="EMBL" id="JACIEN010000001">
    <property type="protein sequence ID" value="MBB4016246.1"/>
    <property type="molecule type" value="Genomic_DNA"/>
</dbReference>
<sequence>MNRRQFSVLGLIGGLAAAGFMPLSAGAQPLPDAIRMVIGSNAVSGDTYQNASIIAEALSAHLGIKVKVDAVGISEAFKAVGRDPRGTTVMFHHDQSYLSHLYGVRGFSDIFSAYKVGPVVSVNPGNAYLVPKQSPYQSVDDLLKAAADGTRIRVGIQAGGVSEIGYSALKNAARLAKPGSEANIVAVNSGSQADKNQQLFDGQVEVINGSVQANEQFTRLPDDDQKAMRFLWLTASREIIEEAPEAGFGQTSREQLLQYVTPAMRVTLDGQQDFVFDKDFFLLYNKDMPDEMVKAIDEALAAIYAKGDIQKTLKSSFFIPHFLPSQEAAAYLKTKDGNYRQVIEAIAAKN</sequence>
<dbReference type="InterPro" id="IPR042100">
    <property type="entry name" value="Bug_dom1"/>
</dbReference>
<evidence type="ECO:0000313" key="2">
    <source>
        <dbReference type="Proteomes" id="UP000577362"/>
    </source>
</evidence>
<dbReference type="Proteomes" id="UP000577362">
    <property type="component" value="Unassembled WGS sequence"/>
</dbReference>
<organism evidence="1 2">
    <name type="scientific">Chelatococcus caeni</name>
    <dbReference type="NCBI Taxonomy" id="1348468"/>
    <lineage>
        <taxon>Bacteria</taxon>
        <taxon>Pseudomonadati</taxon>
        <taxon>Pseudomonadota</taxon>
        <taxon>Alphaproteobacteria</taxon>
        <taxon>Hyphomicrobiales</taxon>
        <taxon>Chelatococcaceae</taxon>
        <taxon>Chelatococcus</taxon>
    </lineage>
</organism>
<keyword evidence="1" id="KW-0675">Receptor</keyword>
<dbReference type="RefSeq" id="WP_343059593.1">
    <property type="nucleotide sequence ID" value="NZ_JACIEN010000001.1"/>
</dbReference>
<comment type="caution">
    <text evidence="1">The sequence shown here is derived from an EMBL/GenBank/DDBJ whole genome shotgun (WGS) entry which is preliminary data.</text>
</comment>
<name>A0A840BZT8_9HYPH</name>
<dbReference type="Gene3D" id="3.40.190.10">
    <property type="entry name" value="Periplasmic binding protein-like II"/>
    <property type="match status" value="1"/>
</dbReference>
<accession>A0A840BZT8</accession>
<proteinExistence type="predicted"/>
<keyword evidence="2" id="KW-1185">Reference proteome</keyword>
<gene>
    <name evidence="1" type="ORF">GGR16_001252</name>
</gene>